<evidence type="ECO:0000256" key="5">
    <source>
        <dbReference type="ARBA" id="ARBA00022857"/>
    </source>
</evidence>
<keyword evidence="4" id="KW-0288">FMN</keyword>
<dbReference type="CDD" id="cd02149">
    <property type="entry name" value="NfsB-like"/>
    <property type="match status" value="1"/>
</dbReference>
<feature type="domain" description="Nitroreductase" evidence="7">
    <location>
        <begin position="8"/>
        <end position="189"/>
    </location>
</feature>
<dbReference type="Proteomes" id="UP000242432">
    <property type="component" value="Unassembled WGS sequence"/>
</dbReference>
<dbReference type="PANTHER" id="PTHR43673">
    <property type="entry name" value="NAD(P)H NITROREDUCTASE YDGI-RELATED"/>
    <property type="match status" value="1"/>
</dbReference>
<sequence>MDFLDISKQRYTTKHYNPTRKISDRDINELLEVVRLAPSAVNIQPWHFYVGSSQSAKEKILKAIPDFNIPRIQDCSHFVVLCSKTKMTDQELSAITQKEDADGRYPKAEIRDAVDSHRKIFARMHEDLGDFTQWTAKQTYIAMTALLYAAASKGIDSTPIEGMDFDKTDEILNLKNKNLKSVMIVALGYRAENDSNADRPKSRLNYEEVITSID</sequence>
<evidence type="ECO:0000256" key="4">
    <source>
        <dbReference type="ARBA" id="ARBA00022643"/>
    </source>
</evidence>
<dbReference type="PANTHER" id="PTHR43673:SF2">
    <property type="entry name" value="NITROREDUCTASE"/>
    <property type="match status" value="1"/>
</dbReference>
<dbReference type="InterPro" id="IPR000415">
    <property type="entry name" value="Nitroreductase-like"/>
</dbReference>
<dbReference type="InterPro" id="IPR029479">
    <property type="entry name" value="Nitroreductase"/>
</dbReference>
<dbReference type="STRING" id="83771.SAMN02910357_00879"/>
<dbReference type="RefSeq" id="WP_078928763.1">
    <property type="nucleotide sequence ID" value="NZ_FUXX01000019.1"/>
</dbReference>
<evidence type="ECO:0000256" key="1">
    <source>
        <dbReference type="ARBA" id="ARBA00001917"/>
    </source>
</evidence>
<gene>
    <name evidence="8" type="ORF">SAMN02745213_01280</name>
</gene>
<evidence type="ECO:0000313" key="8">
    <source>
        <dbReference type="EMBL" id="SKA62574.1"/>
    </source>
</evidence>
<name>A0A1T4VC93_9GAMM</name>
<dbReference type="GO" id="GO:0016491">
    <property type="term" value="F:oxidoreductase activity"/>
    <property type="evidence" value="ECO:0007669"/>
    <property type="project" value="UniProtKB-KW"/>
</dbReference>
<keyword evidence="6" id="KW-0560">Oxidoreductase</keyword>
<dbReference type="InterPro" id="IPR033878">
    <property type="entry name" value="NfsB-like"/>
</dbReference>
<accession>A0A1T4VC93</accession>
<dbReference type="Pfam" id="PF00881">
    <property type="entry name" value="Nitroreductase"/>
    <property type="match status" value="1"/>
</dbReference>
<protein>
    <submittedName>
        <fullName evidence="8">Nitroreductase / dihydropteridine reductase</fullName>
    </submittedName>
</protein>
<keyword evidence="9" id="KW-1185">Reference proteome</keyword>
<organism evidence="8 9">
    <name type="scientific">Succinivibrio dextrinosolvens DSM 3072</name>
    <dbReference type="NCBI Taxonomy" id="1123324"/>
    <lineage>
        <taxon>Bacteria</taxon>
        <taxon>Pseudomonadati</taxon>
        <taxon>Pseudomonadota</taxon>
        <taxon>Gammaproteobacteria</taxon>
        <taxon>Aeromonadales</taxon>
        <taxon>Succinivibrionaceae</taxon>
        <taxon>Succinivibrio</taxon>
    </lineage>
</organism>
<evidence type="ECO:0000313" key="9">
    <source>
        <dbReference type="Proteomes" id="UP000242432"/>
    </source>
</evidence>
<dbReference type="SUPFAM" id="SSF55469">
    <property type="entry name" value="FMN-dependent nitroreductase-like"/>
    <property type="match status" value="1"/>
</dbReference>
<evidence type="ECO:0000256" key="3">
    <source>
        <dbReference type="ARBA" id="ARBA00022630"/>
    </source>
</evidence>
<dbReference type="NCBIfam" id="NF008275">
    <property type="entry name" value="PRK11053.1"/>
    <property type="match status" value="1"/>
</dbReference>
<evidence type="ECO:0000256" key="6">
    <source>
        <dbReference type="ARBA" id="ARBA00023002"/>
    </source>
</evidence>
<comment type="cofactor">
    <cofactor evidence="1">
        <name>FMN</name>
        <dbReference type="ChEBI" id="CHEBI:58210"/>
    </cofactor>
</comment>
<reference evidence="9" key="1">
    <citation type="submission" date="2017-02" db="EMBL/GenBank/DDBJ databases">
        <authorList>
            <person name="Varghese N."/>
            <person name="Submissions S."/>
        </authorList>
    </citation>
    <scope>NUCLEOTIDE SEQUENCE [LARGE SCALE GENOMIC DNA]</scope>
    <source>
        <strain evidence="9">DSM 3072</strain>
    </source>
</reference>
<proteinExistence type="inferred from homology"/>
<evidence type="ECO:0000256" key="2">
    <source>
        <dbReference type="ARBA" id="ARBA00007118"/>
    </source>
</evidence>
<keyword evidence="3" id="KW-0285">Flavoprotein</keyword>
<keyword evidence="5" id="KW-0521">NADP</keyword>
<dbReference type="EMBL" id="FUXX01000019">
    <property type="protein sequence ID" value="SKA62574.1"/>
    <property type="molecule type" value="Genomic_DNA"/>
</dbReference>
<comment type="similarity">
    <text evidence="2">Belongs to the nitroreductase family.</text>
</comment>
<dbReference type="AlphaFoldDB" id="A0A1T4VC93"/>
<dbReference type="Gene3D" id="3.40.109.10">
    <property type="entry name" value="NADH Oxidase"/>
    <property type="match status" value="1"/>
</dbReference>
<evidence type="ECO:0000259" key="7">
    <source>
        <dbReference type="Pfam" id="PF00881"/>
    </source>
</evidence>